<evidence type="ECO:0000256" key="1">
    <source>
        <dbReference type="SAM" id="MobiDB-lite"/>
    </source>
</evidence>
<protein>
    <submittedName>
        <fullName evidence="2">Uncharacterized protein</fullName>
    </submittedName>
</protein>
<dbReference type="EMBL" id="KY684103">
    <property type="protein sequence ID" value="ARF10287.1"/>
    <property type="molecule type" value="Genomic_DNA"/>
</dbReference>
<sequence>MVKINKMLSKDKNKDKNKGKDKTKNKNKDKDKTKNKTKNKTKDKNKNITKINDEYKIKEYKNNKISINADIFLKGNGIKQKINGASISFNWHRIEKLK</sequence>
<name>A0A1V0SEY6_9VIRU</name>
<feature type="region of interest" description="Disordered" evidence="1">
    <location>
        <begin position="1"/>
        <end position="45"/>
    </location>
</feature>
<organism evidence="2">
    <name type="scientific">Hokovirus HKV1</name>
    <dbReference type="NCBI Taxonomy" id="1977638"/>
    <lineage>
        <taxon>Viruses</taxon>
        <taxon>Varidnaviria</taxon>
        <taxon>Bamfordvirae</taxon>
        <taxon>Nucleocytoviricota</taxon>
        <taxon>Megaviricetes</taxon>
        <taxon>Imitervirales</taxon>
        <taxon>Mimiviridae</taxon>
        <taxon>Klosneuvirinae</taxon>
        <taxon>Hokovirus</taxon>
    </lineage>
</organism>
<gene>
    <name evidence="2" type="ORF">Hokovirus_1_166</name>
</gene>
<evidence type="ECO:0000313" key="2">
    <source>
        <dbReference type="EMBL" id="ARF10287.1"/>
    </source>
</evidence>
<proteinExistence type="predicted"/>
<feature type="compositionally biased region" description="Basic and acidic residues" evidence="1">
    <location>
        <begin position="8"/>
        <end position="45"/>
    </location>
</feature>
<reference evidence="2" key="1">
    <citation type="journal article" date="2017" name="Science">
        <title>Giant viruses with an expanded complement of translation system components.</title>
        <authorList>
            <person name="Schulz F."/>
            <person name="Yutin N."/>
            <person name="Ivanova N.N."/>
            <person name="Ortega D.R."/>
            <person name="Lee T.K."/>
            <person name="Vierheilig J."/>
            <person name="Daims H."/>
            <person name="Horn M."/>
            <person name="Wagner M."/>
            <person name="Jensen G.J."/>
            <person name="Kyrpides N.C."/>
            <person name="Koonin E.V."/>
            <person name="Woyke T."/>
        </authorList>
    </citation>
    <scope>NUCLEOTIDE SEQUENCE</scope>
    <source>
        <strain evidence="2">HKV1</strain>
    </source>
</reference>
<accession>A0A1V0SEY6</accession>